<dbReference type="AlphaFoldDB" id="A0A2V0QC15"/>
<dbReference type="EMBL" id="BGJZ01000195">
    <property type="protein sequence ID" value="GBH10693.1"/>
    <property type="molecule type" value="Genomic_DNA"/>
</dbReference>
<keyword evidence="1" id="KW-0378">Hydrolase</keyword>
<reference evidence="1 2" key="1">
    <citation type="submission" date="2018-04" db="EMBL/GenBank/DDBJ databases">
        <title>Draft genome sequence of Pseudomonas syringae pv. actinidiae biovar 1 strains isolated from kiwifruit in Kagawa prefecture.</title>
        <authorList>
            <person name="Tabuchi M."/>
            <person name="Saito M."/>
            <person name="Fujiwara S."/>
            <person name="Sasa N."/>
            <person name="Akimitsu K."/>
            <person name="Gomi K."/>
            <person name="Konishi-Sugita S."/>
            <person name="Hamano K."/>
            <person name="Kataoka I."/>
        </authorList>
    </citation>
    <scope>NUCLEOTIDE SEQUENCE [LARGE SCALE GENOMIC DNA]</scope>
    <source>
        <strain evidence="1 2">MAFF212206</strain>
    </source>
</reference>
<accession>A0A2V0QC15</accession>
<keyword evidence="1" id="KW-0645">Protease</keyword>
<protein>
    <submittedName>
        <fullName evidence="1">D-alanyl-D-alanine carboxypeptidase</fullName>
    </submittedName>
</protein>
<evidence type="ECO:0000313" key="1">
    <source>
        <dbReference type="EMBL" id="GBH10693.1"/>
    </source>
</evidence>
<dbReference type="GO" id="GO:0004180">
    <property type="term" value="F:carboxypeptidase activity"/>
    <property type="evidence" value="ECO:0007669"/>
    <property type="project" value="UniProtKB-KW"/>
</dbReference>
<organism evidence="1 2">
    <name type="scientific">Pseudomonas syringae pv. actinidiae</name>
    <dbReference type="NCBI Taxonomy" id="103796"/>
    <lineage>
        <taxon>Bacteria</taxon>
        <taxon>Pseudomonadati</taxon>
        <taxon>Pseudomonadota</taxon>
        <taxon>Gammaproteobacteria</taxon>
        <taxon>Pseudomonadales</taxon>
        <taxon>Pseudomonadaceae</taxon>
        <taxon>Pseudomonas</taxon>
        <taxon>Pseudomonas syringae</taxon>
    </lineage>
</organism>
<gene>
    <name evidence="1" type="ORF">KPSA1_04113</name>
</gene>
<name>A0A2V0QC15_PSESF</name>
<evidence type="ECO:0000313" key="2">
    <source>
        <dbReference type="Proteomes" id="UP000247480"/>
    </source>
</evidence>
<sequence>MDSVSRIPNPIIYYAVGNNVKGATSTPAWASSGGPYSIKLSGGYPATVSANWHVGDDVGGFGGKLYVKSLRFSGQKLPSALSDNLLSKIIELAASNFFEITEVLSFIKREQYFEYLPLIRGISCR</sequence>
<proteinExistence type="predicted"/>
<comment type="caution">
    <text evidence="1">The sequence shown here is derived from an EMBL/GenBank/DDBJ whole genome shotgun (WGS) entry which is preliminary data.</text>
</comment>
<keyword evidence="1" id="KW-0121">Carboxypeptidase</keyword>
<dbReference type="Proteomes" id="UP000247480">
    <property type="component" value="Unassembled WGS sequence"/>
</dbReference>